<protein>
    <submittedName>
        <fullName evidence="2">Uncharacterized protein</fullName>
    </submittedName>
</protein>
<accession>A0A7D7L7Y8</accession>
<feature type="signal peptide" evidence="1">
    <location>
        <begin position="1"/>
        <end position="34"/>
    </location>
</feature>
<evidence type="ECO:0000256" key="1">
    <source>
        <dbReference type="SAM" id="SignalP"/>
    </source>
</evidence>
<keyword evidence="1" id="KW-0732">Signal</keyword>
<gene>
    <name evidence="2" type="ORF">HUN01_00455</name>
</gene>
<proteinExistence type="predicted"/>
<dbReference type="AlphaFoldDB" id="A0A7D7L7Y8"/>
<organism evidence="2 3">
    <name type="scientific">Nostoc edaphicum CCNP1411</name>
    <dbReference type="NCBI Taxonomy" id="1472755"/>
    <lineage>
        <taxon>Bacteria</taxon>
        <taxon>Bacillati</taxon>
        <taxon>Cyanobacteriota</taxon>
        <taxon>Cyanophyceae</taxon>
        <taxon>Nostocales</taxon>
        <taxon>Nostocaceae</taxon>
        <taxon>Nostoc</taxon>
    </lineage>
</organism>
<reference evidence="3" key="1">
    <citation type="submission" date="2020-06" db="EMBL/GenBank/DDBJ databases">
        <title>Nostoc edaphicum CCNP1411 genome.</title>
        <authorList>
            <person name="Fidor A."/>
            <person name="Grabski M."/>
            <person name="Gawor J."/>
            <person name="Gromadka R."/>
            <person name="Wegrzyn G."/>
            <person name="Mazur-Marzec H."/>
        </authorList>
    </citation>
    <scope>NUCLEOTIDE SEQUENCE [LARGE SCALE GENOMIC DNA]</scope>
    <source>
        <strain evidence="3">CCNP1411</strain>
        <plasmid evidence="3">pne_2</plasmid>
    </source>
</reference>
<keyword evidence="3" id="KW-1185">Reference proteome</keyword>
<name>A0A7D7L7Y8_9NOSO</name>
<dbReference type="EMBL" id="CP054694">
    <property type="protein sequence ID" value="QMS86136.1"/>
    <property type="molecule type" value="Genomic_DNA"/>
</dbReference>
<evidence type="ECO:0000313" key="2">
    <source>
        <dbReference type="EMBL" id="QMS86136.1"/>
    </source>
</evidence>
<dbReference type="KEGG" id="ned:HUN01_00455"/>
<sequence length="429" mass="46141">MGANSVINNRALLSIVSASIVATSLLELPSVANAEIPTVTYNSGKYQLKSPDWSKINWSSLDPLQQPGYLDISPDIAAKIGYNPSRSWTAGQSIDSVIMLGDVDDAFQMSAFSLKTISVIVPLGPKLTLKDLGLMQWQTPNTLVKAIPSLGNLDINQVPPIYDLFAQSRYSSITSNSIAAATLKSNKPDKNSLKIGLNGKISTILKSNPQAANTPLGKKLDLGRYPINSIPRLNQTQLSRFPGWQQSYINQVPGLNQVPFDKMPQPINSGLDVVGIASVVLGNSERGDSRARENYFVSGRVNRSNKNVVVACNVGKECPFLELGDVAGQAGNLYGKRWASGSAQKVDGGFGILQRVNGGKEPTGRLVYGSGFKVVLTGVNESTGTANFGLFFRFCISFLWGGKSCTPYFIGPVPWIPTQENDLVILGRG</sequence>
<geneLocation type="plasmid" evidence="3">
    <name>pne_2</name>
</geneLocation>
<keyword evidence="2" id="KW-0614">Plasmid</keyword>
<evidence type="ECO:0000313" key="3">
    <source>
        <dbReference type="Proteomes" id="UP000514713"/>
    </source>
</evidence>
<dbReference type="Proteomes" id="UP000514713">
    <property type="component" value="Plasmid pNe_2"/>
</dbReference>
<feature type="chain" id="PRO_5028942326" evidence="1">
    <location>
        <begin position="35"/>
        <end position="429"/>
    </location>
</feature>